<dbReference type="Proteomes" id="UP000184292">
    <property type="component" value="Unassembled WGS sequence"/>
</dbReference>
<sequence>MLRDDRLPASKGPAMIRPILLAALVLPAAAGAQETGNRIVFQLGGGAASVPGYFGSPETEIVPDLAFSFAYARLGGFEFGDPDPYARASGLGFGASFRVVPERTARDYPELAGLDDLEQAVELGGQVSYAGPGFEAFAALRYGVTGHEALVGEVGLDAVLRPQEDLELTLGPRVVYGSDDYADYYFGISAAEAAASGVDAFAAGAGIVSAGIAFGMEYRLAPAWSLYGTARYDQLQGDAADSPITFDDEQVSVSLGITRTFDLRF</sequence>
<evidence type="ECO:0000256" key="3">
    <source>
        <dbReference type="ARBA" id="ARBA00022729"/>
    </source>
</evidence>
<evidence type="ECO:0000256" key="5">
    <source>
        <dbReference type="ARBA" id="ARBA00023237"/>
    </source>
</evidence>
<comment type="subcellular location">
    <subcellularLocation>
        <location evidence="1">Cell outer membrane</location>
    </subcellularLocation>
</comment>
<dbReference type="PANTHER" id="PTHR38776:SF1">
    <property type="entry name" value="MLTA-INTERACTING PROTEIN-RELATED"/>
    <property type="match status" value="1"/>
</dbReference>
<dbReference type="STRING" id="1447782.SAMN05444417_1178"/>
<evidence type="ECO:0000256" key="2">
    <source>
        <dbReference type="ARBA" id="ARBA00005722"/>
    </source>
</evidence>
<feature type="signal peptide" evidence="6">
    <location>
        <begin position="1"/>
        <end position="32"/>
    </location>
</feature>
<dbReference type="PANTHER" id="PTHR38776">
    <property type="entry name" value="MLTA-INTERACTING PROTEIN-RELATED"/>
    <property type="match status" value="1"/>
</dbReference>
<keyword evidence="4" id="KW-0472">Membrane</keyword>
<accession>A0A1M6CGD2</accession>
<dbReference type="GO" id="GO:0009279">
    <property type="term" value="C:cell outer membrane"/>
    <property type="evidence" value="ECO:0007669"/>
    <property type="project" value="UniProtKB-SubCell"/>
</dbReference>
<dbReference type="EMBL" id="FQYO01000002">
    <property type="protein sequence ID" value="SHI60067.1"/>
    <property type="molecule type" value="Genomic_DNA"/>
</dbReference>
<dbReference type="InterPro" id="IPR010583">
    <property type="entry name" value="MipA"/>
</dbReference>
<dbReference type="AlphaFoldDB" id="A0A1M6CGD2"/>
<evidence type="ECO:0000256" key="6">
    <source>
        <dbReference type="SAM" id="SignalP"/>
    </source>
</evidence>
<dbReference type="Pfam" id="PF06629">
    <property type="entry name" value="MipA"/>
    <property type="match status" value="1"/>
</dbReference>
<comment type="similarity">
    <text evidence="2">Belongs to the MipA/OmpV family.</text>
</comment>
<evidence type="ECO:0000313" key="8">
    <source>
        <dbReference type="Proteomes" id="UP000184292"/>
    </source>
</evidence>
<keyword evidence="5" id="KW-0998">Cell outer membrane</keyword>
<organism evidence="7 8">
    <name type="scientific">Wenxinia saemankumensis</name>
    <dbReference type="NCBI Taxonomy" id="1447782"/>
    <lineage>
        <taxon>Bacteria</taxon>
        <taxon>Pseudomonadati</taxon>
        <taxon>Pseudomonadota</taxon>
        <taxon>Alphaproteobacteria</taxon>
        <taxon>Rhodobacterales</taxon>
        <taxon>Roseobacteraceae</taxon>
        <taxon>Wenxinia</taxon>
    </lineage>
</organism>
<keyword evidence="8" id="KW-1185">Reference proteome</keyword>
<name>A0A1M6CGD2_9RHOB</name>
<feature type="chain" id="PRO_5012951738" evidence="6">
    <location>
        <begin position="33"/>
        <end position="265"/>
    </location>
</feature>
<evidence type="ECO:0000313" key="7">
    <source>
        <dbReference type="EMBL" id="SHI60067.1"/>
    </source>
</evidence>
<keyword evidence="3 6" id="KW-0732">Signal</keyword>
<proteinExistence type="inferred from homology"/>
<gene>
    <name evidence="7" type="ORF">SAMN05444417_1178</name>
</gene>
<reference evidence="7 8" key="1">
    <citation type="submission" date="2016-11" db="EMBL/GenBank/DDBJ databases">
        <authorList>
            <person name="Jaros S."/>
            <person name="Januszkiewicz K."/>
            <person name="Wedrychowicz H."/>
        </authorList>
    </citation>
    <scope>NUCLEOTIDE SEQUENCE [LARGE SCALE GENOMIC DNA]</scope>
    <source>
        <strain evidence="7 8">DSM 100565</strain>
    </source>
</reference>
<evidence type="ECO:0000256" key="1">
    <source>
        <dbReference type="ARBA" id="ARBA00004442"/>
    </source>
</evidence>
<evidence type="ECO:0000256" key="4">
    <source>
        <dbReference type="ARBA" id="ARBA00023136"/>
    </source>
</evidence>
<protein>
    <submittedName>
        <fullName evidence="7">Outer membrane scaffolding protein for murein synthesis, MipA/OmpV family</fullName>
    </submittedName>
</protein>